<dbReference type="SUPFAM" id="SSF55136">
    <property type="entry name" value="Probable bacterial effector-binding domain"/>
    <property type="match status" value="1"/>
</dbReference>
<reference evidence="2 3" key="1">
    <citation type="submission" date="2021-05" db="EMBL/GenBank/DDBJ databases">
        <title>Novel species in genus Cellulomonas.</title>
        <authorList>
            <person name="Zhang G."/>
        </authorList>
    </citation>
    <scope>NUCLEOTIDE SEQUENCE [LARGE SCALE GENOMIC DNA]</scope>
    <source>
        <strain evidence="3">zg-ZUI222</strain>
    </source>
</reference>
<evidence type="ECO:0000259" key="1">
    <source>
        <dbReference type="SMART" id="SM00871"/>
    </source>
</evidence>
<dbReference type="SMART" id="SM00871">
    <property type="entry name" value="AraC_E_bind"/>
    <property type="match status" value="1"/>
</dbReference>
<dbReference type="Gene3D" id="3.20.80.10">
    <property type="entry name" value="Regulatory factor, effector binding domain"/>
    <property type="match status" value="1"/>
</dbReference>
<keyword evidence="3" id="KW-1185">Reference proteome</keyword>
<name>A0ABX8D468_9CELL</name>
<accession>A0ABX8D468</accession>
<dbReference type="EMBL" id="CP074405">
    <property type="protein sequence ID" value="QVI62258.1"/>
    <property type="molecule type" value="Genomic_DNA"/>
</dbReference>
<dbReference type="InterPro" id="IPR011256">
    <property type="entry name" value="Reg_factor_effector_dom_sf"/>
</dbReference>
<dbReference type="InterPro" id="IPR029442">
    <property type="entry name" value="GyrI-like"/>
</dbReference>
<feature type="domain" description="AraC effector-binding" evidence="1">
    <location>
        <begin position="1"/>
        <end position="153"/>
    </location>
</feature>
<dbReference type="InterPro" id="IPR010499">
    <property type="entry name" value="AraC_E-bd"/>
</dbReference>
<gene>
    <name evidence="2" type="ORF">KG103_17930</name>
</gene>
<organism evidence="2 3">
    <name type="scientific">Cellulomonas wangleii</name>
    <dbReference type="NCBI Taxonomy" id="2816956"/>
    <lineage>
        <taxon>Bacteria</taxon>
        <taxon>Bacillati</taxon>
        <taxon>Actinomycetota</taxon>
        <taxon>Actinomycetes</taxon>
        <taxon>Micrococcales</taxon>
        <taxon>Cellulomonadaceae</taxon>
        <taxon>Cellulomonas</taxon>
    </lineage>
</organism>
<proteinExistence type="predicted"/>
<protein>
    <submittedName>
        <fullName evidence="2">GyrI-like domain-containing protein</fullName>
    </submittedName>
</protein>
<dbReference type="Proteomes" id="UP000677804">
    <property type="component" value="Chromosome"/>
</dbReference>
<sequence length="156" mass="16644">MSTTPTDRPTVRIAAVRATVPAAELVAFFDRTYTAVADTVRREGWTFSGPALAWYHGMPTDSVDVTGGFPVEGAPLGPVSDGVEVMELPGGAALEATHTGSYDRLPDAWDRLEQERAALGVDGRGDFWEEYVTEPSPGGDPDANVTRLVLPLRAEG</sequence>
<dbReference type="RefSeq" id="WP_207339824.1">
    <property type="nucleotide sequence ID" value="NZ_CP074405.1"/>
</dbReference>
<dbReference type="Pfam" id="PF06445">
    <property type="entry name" value="GyrI-like"/>
    <property type="match status" value="1"/>
</dbReference>
<evidence type="ECO:0000313" key="3">
    <source>
        <dbReference type="Proteomes" id="UP000677804"/>
    </source>
</evidence>
<evidence type="ECO:0000313" key="2">
    <source>
        <dbReference type="EMBL" id="QVI62258.1"/>
    </source>
</evidence>